<keyword evidence="1" id="KW-0472">Membrane</keyword>
<gene>
    <name evidence="3" type="ORF">BI49514_02174</name>
</gene>
<dbReference type="Pfam" id="PF13559">
    <property type="entry name" value="DUF4129"/>
    <property type="match status" value="1"/>
</dbReference>
<dbReference type="EMBL" id="FXYX01000015">
    <property type="protein sequence ID" value="SMX88857.1"/>
    <property type="molecule type" value="Genomic_DNA"/>
</dbReference>
<feature type="domain" description="Protein-glutamine gamma-glutamyltransferase-like C-terminal" evidence="2">
    <location>
        <begin position="164"/>
        <end position="215"/>
    </location>
</feature>
<evidence type="ECO:0000256" key="1">
    <source>
        <dbReference type="SAM" id="Phobius"/>
    </source>
</evidence>
<protein>
    <recommendedName>
        <fullName evidence="2">Protein-glutamine gamma-glutamyltransferase-like C-terminal domain-containing protein</fullName>
    </recommendedName>
</protein>
<dbReference type="Proteomes" id="UP000234382">
    <property type="component" value="Unassembled WGS sequence"/>
</dbReference>
<evidence type="ECO:0000313" key="4">
    <source>
        <dbReference type="Proteomes" id="UP000234382"/>
    </source>
</evidence>
<dbReference type="AlphaFoldDB" id="A0A2H1JN08"/>
<sequence length="242" mass="25729">MILSPITEAAGHLHTAAASLPGAAQLRAASANIDRDTGREWVEHELSKPEYAANDLTPLERIGRWLSSLWDSLVHAALGANSPWLLIVVVLGLAAIIALIVWRVRRAAFHRVGVPLSAFDPVVSQPEPGPWRESAARAAQAGDFETAVIDGSRAIFAVLSVKQIVSLESSATASEIARSAEAALPEHGPAVHGVAEVFNDLRYGEETAAKTRADRSLGEVYADLCALDRALSALPVRREAAV</sequence>
<evidence type="ECO:0000259" key="2">
    <source>
        <dbReference type="Pfam" id="PF13559"/>
    </source>
</evidence>
<organism evidence="3 4">
    <name type="scientific">Brevibacterium iodinum ATCC 49514</name>
    <dbReference type="NCBI Taxonomy" id="1255616"/>
    <lineage>
        <taxon>Bacteria</taxon>
        <taxon>Bacillati</taxon>
        <taxon>Actinomycetota</taxon>
        <taxon>Actinomycetes</taxon>
        <taxon>Micrococcales</taxon>
        <taxon>Brevibacteriaceae</taxon>
        <taxon>Brevibacterium</taxon>
    </lineage>
</organism>
<proteinExistence type="predicted"/>
<keyword evidence="4" id="KW-1185">Reference proteome</keyword>
<dbReference type="RefSeq" id="WP_115614045.1">
    <property type="nucleotide sequence ID" value="NZ_FXYX01000015.1"/>
</dbReference>
<keyword evidence="1" id="KW-1133">Transmembrane helix</keyword>
<keyword evidence="1" id="KW-0812">Transmembrane</keyword>
<dbReference type="InterPro" id="IPR025403">
    <property type="entry name" value="TgpA-like_C"/>
</dbReference>
<name>A0A2H1JN08_9MICO</name>
<evidence type="ECO:0000313" key="3">
    <source>
        <dbReference type="EMBL" id="SMX88857.1"/>
    </source>
</evidence>
<feature type="transmembrane region" description="Helical" evidence="1">
    <location>
        <begin position="84"/>
        <end position="102"/>
    </location>
</feature>
<accession>A0A2H1JN08</accession>
<reference evidence="4" key="1">
    <citation type="submission" date="2017-03" db="EMBL/GenBank/DDBJ databases">
        <authorList>
            <person name="Monnet C."/>
        </authorList>
    </citation>
    <scope>NUCLEOTIDE SEQUENCE [LARGE SCALE GENOMIC DNA]</scope>
    <source>
        <strain evidence="4">ATCC 49514</strain>
    </source>
</reference>